<dbReference type="SMART" id="SM00490">
    <property type="entry name" value="HELICc"/>
    <property type="match status" value="1"/>
</dbReference>
<evidence type="ECO:0000256" key="5">
    <source>
        <dbReference type="ARBA" id="ARBA00022840"/>
    </source>
</evidence>
<dbReference type="PROSITE" id="PS51192">
    <property type="entry name" value="HELICASE_ATP_BIND_1"/>
    <property type="match status" value="1"/>
</dbReference>
<evidence type="ECO:0000256" key="3">
    <source>
        <dbReference type="ARBA" id="ARBA00022801"/>
    </source>
</evidence>
<dbReference type="CDD" id="cd18787">
    <property type="entry name" value="SF2_C_DEAD"/>
    <property type="match status" value="1"/>
</dbReference>
<dbReference type="InterPro" id="IPR014014">
    <property type="entry name" value="RNA_helicase_DEAD_Q_motif"/>
</dbReference>
<reference evidence="12" key="1">
    <citation type="submission" date="2025-08" db="UniProtKB">
        <authorList>
            <consortium name="RefSeq"/>
        </authorList>
    </citation>
    <scope>IDENTIFICATION</scope>
</reference>
<dbReference type="SUPFAM" id="SSF52540">
    <property type="entry name" value="P-loop containing nucleoside triphosphate hydrolases"/>
    <property type="match status" value="1"/>
</dbReference>
<dbReference type="InterPro" id="IPR014001">
    <property type="entry name" value="Helicase_ATP-bd"/>
</dbReference>
<dbReference type="Gene3D" id="3.40.50.300">
    <property type="entry name" value="P-loop containing nucleotide triphosphate hydrolases"/>
    <property type="match status" value="2"/>
</dbReference>
<feature type="domain" description="Helicase ATP-binding" evidence="8">
    <location>
        <begin position="135"/>
        <end position="326"/>
    </location>
</feature>
<dbReference type="Proteomes" id="UP000694920">
    <property type="component" value="Unplaced"/>
</dbReference>
<dbReference type="GeneID" id="107266013"/>
<evidence type="ECO:0000256" key="1">
    <source>
        <dbReference type="ARBA" id="ARBA00012552"/>
    </source>
</evidence>
<protein>
    <recommendedName>
        <fullName evidence="1">RNA helicase</fullName>
        <ecNumber evidence="1">3.6.4.13</ecNumber>
    </recommendedName>
</protein>
<dbReference type="GO" id="GO:0003676">
    <property type="term" value="F:nucleic acid binding"/>
    <property type="evidence" value="ECO:0007669"/>
    <property type="project" value="InterPro"/>
</dbReference>
<organism evidence="11 12">
    <name type="scientific">Cephus cinctus</name>
    <name type="common">Wheat stem sawfly</name>
    <dbReference type="NCBI Taxonomy" id="211228"/>
    <lineage>
        <taxon>Eukaryota</taxon>
        <taxon>Metazoa</taxon>
        <taxon>Ecdysozoa</taxon>
        <taxon>Arthropoda</taxon>
        <taxon>Hexapoda</taxon>
        <taxon>Insecta</taxon>
        <taxon>Pterygota</taxon>
        <taxon>Neoptera</taxon>
        <taxon>Endopterygota</taxon>
        <taxon>Hymenoptera</taxon>
        <taxon>Cephoidea</taxon>
        <taxon>Cephidae</taxon>
        <taxon>Cephus</taxon>
    </lineage>
</organism>
<dbReference type="PANTHER" id="PTHR47960">
    <property type="entry name" value="DEAD-BOX ATP-DEPENDENT RNA HELICASE 50"/>
    <property type="match status" value="1"/>
</dbReference>
<feature type="domain" description="Helicase C-terminal" evidence="9">
    <location>
        <begin position="349"/>
        <end position="509"/>
    </location>
</feature>
<dbReference type="AlphaFoldDB" id="A0AAJ7BPY9"/>
<dbReference type="GO" id="GO:0005524">
    <property type="term" value="F:ATP binding"/>
    <property type="evidence" value="ECO:0007669"/>
    <property type="project" value="UniProtKB-KW"/>
</dbReference>
<dbReference type="Pfam" id="PF00270">
    <property type="entry name" value="DEAD"/>
    <property type="match status" value="1"/>
</dbReference>
<dbReference type="InterPro" id="IPR011545">
    <property type="entry name" value="DEAD/DEAH_box_helicase_dom"/>
</dbReference>
<dbReference type="GO" id="GO:0016787">
    <property type="term" value="F:hydrolase activity"/>
    <property type="evidence" value="ECO:0007669"/>
    <property type="project" value="UniProtKB-KW"/>
</dbReference>
<dbReference type="InterPro" id="IPR027417">
    <property type="entry name" value="P-loop_NTPase"/>
</dbReference>
<dbReference type="EC" id="3.6.4.13" evidence="1"/>
<evidence type="ECO:0000259" key="10">
    <source>
        <dbReference type="PROSITE" id="PS51195"/>
    </source>
</evidence>
<dbReference type="SMART" id="SM00487">
    <property type="entry name" value="DEXDc"/>
    <property type="match status" value="1"/>
</dbReference>
<keyword evidence="3" id="KW-0378">Hydrolase</keyword>
<dbReference type="CTD" id="33254"/>
<gene>
    <name evidence="12" type="primary">LOC107266013</name>
</gene>
<proteinExistence type="predicted"/>
<dbReference type="GO" id="GO:0003724">
    <property type="term" value="F:RNA helicase activity"/>
    <property type="evidence" value="ECO:0007669"/>
    <property type="project" value="UniProtKB-EC"/>
</dbReference>
<feature type="compositionally biased region" description="Basic and acidic residues" evidence="7">
    <location>
        <begin position="527"/>
        <end position="536"/>
    </location>
</feature>
<keyword evidence="11" id="KW-1185">Reference proteome</keyword>
<evidence type="ECO:0000259" key="8">
    <source>
        <dbReference type="PROSITE" id="PS51192"/>
    </source>
</evidence>
<evidence type="ECO:0000313" key="12">
    <source>
        <dbReference type="RefSeq" id="XP_015591529.1"/>
    </source>
</evidence>
<evidence type="ECO:0000256" key="6">
    <source>
        <dbReference type="PROSITE-ProRule" id="PRU00552"/>
    </source>
</evidence>
<dbReference type="KEGG" id="ccin:107266013"/>
<dbReference type="PROSITE" id="PS51195">
    <property type="entry name" value="Q_MOTIF"/>
    <property type="match status" value="1"/>
</dbReference>
<name>A0AAJ7BPY9_CEPCN</name>
<keyword evidence="5" id="KW-0067">ATP-binding</keyword>
<feature type="region of interest" description="Disordered" evidence="7">
    <location>
        <begin position="507"/>
        <end position="544"/>
    </location>
</feature>
<evidence type="ECO:0000256" key="7">
    <source>
        <dbReference type="SAM" id="MobiDB-lite"/>
    </source>
</evidence>
<sequence>MLFRFCKLCQRVERSAIVLQRFRSTQTLQKEEDNHQAMTSTEAKQENTRIITCKRSEFNFYLGQTYSKFEPIPLASRGWQHKEARGDYFVIHPLMEEIPLNEDVTFQKLKIDPRLLKKLEESNIASPTEIQKLAIPILETGCNTLISAETGCGKTLAFLLPLVQQILRWKKLIDRKPNTPLGLIITPSRELAMQIAAQVTTLTRGIDFRSKLLIGGRTKKLMLNPSVTDVDLLICTLGVMSKLSTNNIYKLQAVRHVILDEMDALFDETFVEKLIPFMRRIPLNSSGHADDITKYPAYSQLTLVSATLPPEVMDVVEKIVDPNSMQHVRTDKLHKILVTQKFKRVGKSQKPQELLKLVKQRSSCKQPTIVFSNDSATCDWISIFLKQFNVDNTHLNGRMPMVIREGKFAEFQKGMTHVLSTTNAGARGLDTTSVTHIINYDFPLNTVEYIHRCGRTGRIGSQNNCKITNFIARPLEIAVTQKIEKAARKMLPIPICDLTGTVLEKKKQIQPVPRPSQKRMRAVQPEKPVEKKKTVVVEDPSIPY</sequence>
<keyword evidence="2" id="KW-0547">Nucleotide-binding</keyword>
<dbReference type="InterPro" id="IPR001650">
    <property type="entry name" value="Helicase_C-like"/>
</dbReference>
<dbReference type="Pfam" id="PF00271">
    <property type="entry name" value="Helicase_C"/>
    <property type="match status" value="1"/>
</dbReference>
<evidence type="ECO:0000313" key="11">
    <source>
        <dbReference type="Proteomes" id="UP000694920"/>
    </source>
</evidence>
<evidence type="ECO:0000256" key="2">
    <source>
        <dbReference type="ARBA" id="ARBA00022741"/>
    </source>
</evidence>
<evidence type="ECO:0000259" key="9">
    <source>
        <dbReference type="PROSITE" id="PS51194"/>
    </source>
</evidence>
<keyword evidence="4 12" id="KW-0347">Helicase</keyword>
<dbReference type="PROSITE" id="PS51194">
    <property type="entry name" value="HELICASE_CTER"/>
    <property type="match status" value="1"/>
</dbReference>
<accession>A0AAJ7BPY9</accession>
<feature type="short sequence motif" description="Q motif" evidence="6">
    <location>
        <begin position="104"/>
        <end position="132"/>
    </location>
</feature>
<dbReference type="RefSeq" id="XP_015591529.1">
    <property type="nucleotide sequence ID" value="XM_015736043.2"/>
</dbReference>
<evidence type="ECO:0000256" key="4">
    <source>
        <dbReference type="ARBA" id="ARBA00022806"/>
    </source>
</evidence>
<feature type="domain" description="DEAD-box RNA helicase Q" evidence="10">
    <location>
        <begin position="104"/>
        <end position="132"/>
    </location>
</feature>